<comment type="function">
    <text evidence="7">Catalyzes the formation of 3-(3-amino-3-carboxypropyl)uridine (acp3U) at position 20 in the D-loop of several cytoplasmic tRNAs (acp3U(20)).</text>
</comment>
<evidence type="ECO:0000256" key="2">
    <source>
        <dbReference type="ARBA" id="ARBA00012386"/>
    </source>
</evidence>
<keyword evidence="4" id="KW-0949">S-adenosyl-L-methionine</keyword>
<dbReference type="InterPro" id="IPR051521">
    <property type="entry name" value="tRNA_Mod/Golgi_Maint"/>
</dbReference>
<dbReference type="PANTHER" id="PTHR15627:SF8">
    <property type="entry name" value="TRNA-URIDINE AMINOCARBOXYPROPYLTRANSFERASE 1"/>
    <property type="match status" value="1"/>
</dbReference>
<keyword evidence="12" id="KW-0862">Zinc</keyword>
<evidence type="ECO:0000313" key="15">
    <source>
        <dbReference type="EMBL" id="KAF0744695.1"/>
    </source>
</evidence>
<proteinExistence type="inferred from homology"/>
<dbReference type="SMART" id="SM00343">
    <property type="entry name" value="ZnF_C2HC"/>
    <property type="match status" value="2"/>
</dbReference>
<dbReference type="GO" id="GO:0005634">
    <property type="term" value="C:nucleus"/>
    <property type="evidence" value="ECO:0007669"/>
    <property type="project" value="UniProtKB-SubCell"/>
</dbReference>
<dbReference type="EC" id="2.5.1.25" evidence="2"/>
<dbReference type="GO" id="GO:0008270">
    <property type="term" value="F:zinc ion binding"/>
    <property type="evidence" value="ECO:0007669"/>
    <property type="project" value="UniProtKB-KW"/>
</dbReference>
<keyword evidence="5" id="KW-0819">tRNA processing</keyword>
<keyword evidence="12" id="KW-0863">Zinc-finger</keyword>
<keyword evidence="12" id="KW-0479">Metal-binding</keyword>
<dbReference type="SUPFAM" id="SSF57756">
    <property type="entry name" value="Retrovirus zinc finger-like domains"/>
    <property type="match status" value="1"/>
</dbReference>
<dbReference type="VEuPathDB" id="FungiDB:AeMF1_007137"/>
<dbReference type="SMART" id="SM01144">
    <property type="entry name" value="DTW"/>
    <property type="match status" value="1"/>
</dbReference>
<dbReference type="GO" id="GO:0016432">
    <property type="term" value="F:tRNA-uridine aminocarboxypropyltransferase activity"/>
    <property type="evidence" value="ECO:0007669"/>
    <property type="project" value="UniProtKB-EC"/>
</dbReference>
<name>A0A6G0XWC8_9STRA</name>
<feature type="domain" description="CCHC-type" evidence="14">
    <location>
        <begin position="248"/>
        <end position="264"/>
    </location>
</feature>
<comment type="similarity">
    <text evidence="8">Belongs to the TDD superfamily. DTWD1 family.</text>
</comment>
<protein>
    <recommendedName>
        <fullName evidence="9">tRNA-uridine aminocarboxypropyltransferase 1</fullName>
        <ecNumber evidence="2">2.5.1.25</ecNumber>
    </recommendedName>
    <alternativeName>
        <fullName evidence="10">DTW domain-containing protein 1</fullName>
    </alternativeName>
</protein>
<dbReference type="GO" id="GO:0008033">
    <property type="term" value="P:tRNA processing"/>
    <property type="evidence" value="ECO:0007669"/>
    <property type="project" value="UniProtKB-KW"/>
</dbReference>
<evidence type="ECO:0000256" key="7">
    <source>
        <dbReference type="ARBA" id="ARBA00037050"/>
    </source>
</evidence>
<dbReference type="Proteomes" id="UP000481153">
    <property type="component" value="Unassembled WGS sequence"/>
</dbReference>
<comment type="subcellular location">
    <subcellularLocation>
        <location evidence="1">Nucleus</location>
    </subcellularLocation>
</comment>
<evidence type="ECO:0000256" key="4">
    <source>
        <dbReference type="ARBA" id="ARBA00022691"/>
    </source>
</evidence>
<evidence type="ECO:0000256" key="11">
    <source>
        <dbReference type="ARBA" id="ARBA00048718"/>
    </source>
</evidence>
<comment type="caution">
    <text evidence="15">The sequence shown here is derived from an EMBL/GenBank/DDBJ whole genome shotgun (WGS) entry which is preliminary data.</text>
</comment>
<evidence type="ECO:0000256" key="8">
    <source>
        <dbReference type="ARBA" id="ARBA00038290"/>
    </source>
</evidence>
<evidence type="ECO:0000259" key="14">
    <source>
        <dbReference type="PROSITE" id="PS50158"/>
    </source>
</evidence>
<dbReference type="InterPro" id="IPR001878">
    <property type="entry name" value="Znf_CCHC"/>
</dbReference>
<evidence type="ECO:0000256" key="5">
    <source>
        <dbReference type="ARBA" id="ARBA00022694"/>
    </source>
</evidence>
<gene>
    <name evidence="15" type="ORF">Ae201684_001152</name>
</gene>
<evidence type="ECO:0000256" key="1">
    <source>
        <dbReference type="ARBA" id="ARBA00004123"/>
    </source>
</evidence>
<evidence type="ECO:0000256" key="3">
    <source>
        <dbReference type="ARBA" id="ARBA00022679"/>
    </source>
</evidence>
<dbReference type="InterPro" id="IPR036875">
    <property type="entry name" value="Znf_CCHC_sf"/>
</dbReference>
<evidence type="ECO:0000256" key="10">
    <source>
        <dbReference type="ARBA" id="ARBA00042508"/>
    </source>
</evidence>
<keyword evidence="16" id="KW-1185">Reference proteome</keyword>
<dbReference type="Gene3D" id="4.10.60.10">
    <property type="entry name" value="Zinc finger, CCHC-type"/>
    <property type="match status" value="1"/>
</dbReference>
<reference evidence="15 16" key="1">
    <citation type="submission" date="2019-07" db="EMBL/GenBank/DDBJ databases">
        <title>Genomics analysis of Aphanomyces spp. identifies a new class of oomycete effector associated with host adaptation.</title>
        <authorList>
            <person name="Gaulin E."/>
        </authorList>
    </citation>
    <scope>NUCLEOTIDE SEQUENCE [LARGE SCALE GENOMIC DNA]</scope>
    <source>
        <strain evidence="15 16">ATCC 201684</strain>
    </source>
</reference>
<keyword evidence="6" id="KW-0539">Nucleus</keyword>
<dbReference type="EMBL" id="VJMJ01000009">
    <property type="protein sequence ID" value="KAF0744695.1"/>
    <property type="molecule type" value="Genomic_DNA"/>
</dbReference>
<feature type="compositionally biased region" description="Basic and acidic residues" evidence="13">
    <location>
        <begin position="201"/>
        <end position="215"/>
    </location>
</feature>
<keyword evidence="3" id="KW-0808">Transferase</keyword>
<accession>A0A6G0XWC8</accession>
<evidence type="ECO:0000256" key="9">
    <source>
        <dbReference type="ARBA" id="ARBA00039242"/>
    </source>
</evidence>
<feature type="region of interest" description="Disordered" evidence="13">
    <location>
        <begin position="187"/>
        <end position="222"/>
    </location>
</feature>
<dbReference type="InterPro" id="IPR005636">
    <property type="entry name" value="DTW"/>
</dbReference>
<evidence type="ECO:0000256" key="13">
    <source>
        <dbReference type="SAM" id="MobiDB-lite"/>
    </source>
</evidence>
<sequence length="295" mass="33550">MYYCATCFLAVGAPADVQVPHIRLPLKVDIVFQDKIKKSTAPIGKTVAPEDIQIIPFPFMEEQAPTYDAKKAVVVYPSHDAAIISELEDLDELETLIFIDTPWQKAPSILNDPKISHLRCVKLANPPLESKFWRYHSSGKGCISTIEAVQLMLDEYLAAKPSSKNDVDVSQLLFFFQLVHDHIIHTHTRPDRQLDRAPMSEAEKERQRLLRSQKEKGKKRKLENKLAFKKKLAADLESGVIDGWPAKKCFNCEARTHEARECPELCRYCKVEVHFNGTCPKKGQRQNTVKITKAL</sequence>
<evidence type="ECO:0000256" key="6">
    <source>
        <dbReference type="ARBA" id="ARBA00023242"/>
    </source>
</evidence>
<dbReference type="PROSITE" id="PS50158">
    <property type="entry name" value="ZF_CCHC"/>
    <property type="match status" value="1"/>
</dbReference>
<evidence type="ECO:0000313" key="16">
    <source>
        <dbReference type="Proteomes" id="UP000481153"/>
    </source>
</evidence>
<organism evidence="15 16">
    <name type="scientific">Aphanomyces euteiches</name>
    <dbReference type="NCBI Taxonomy" id="100861"/>
    <lineage>
        <taxon>Eukaryota</taxon>
        <taxon>Sar</taxon>
        <taxon>Stramenopiles</taxon>
        <taxon>Oomycota</taxon>
        <taxon>Saprolegniomycetes</taxon>
        <taxon>Saprolegniales</taxon>
        <taxon>Verrucalvaceae</taxon>
        <taxon>Aphanomyces</taxon>
    </lineage>
</organism>
<comment type="catalytic activity">
    <reaction evidence="11">
        <text>a uridine in tRNA + S-adenosyl-L-methionine = a 3-[(3S)-3-amino-3-carboxypropyl]uridine in tRNA + S-methyl-5'-thioadenosine + H(+)</text>
        <dbReference type="Rhea" id="RHEA:62432"/>
        <dbReference type="Rhea" id="RHEA-COMP:13339"/>
        <dbReference type="Rhea" id="RHEA-COMP:16092"/>
        <dbReference type="ChEBI" id="CHEBI:15378"/>
        <dbReference type="ChEBI" id="CHEBI:17509"/>
        <dbReference type="ChEBI" id="CHEBI:59789"/>
        <dbReference type="ChEBI" id="CHEBI:65315"/>
        <dbReference type="ChEBI" id="CHEBI:82930"/>
        <dbReference type="EC" id="2.5.1.25"/>
    </reaction>
</comment>
<dbReference type="GO" id="GO:0003676">
    <property type="term" value="F:nucleic acid binding"/>
    <property type="evidence" value="ECO:0007669"/>
    <property type="project" value="InterPro"/>
</dbReference>
<dbReference type="AlphaFoldDB" id="A0A6G0XWC8"/>
<dbReference type="Pfam" id="PF03942">
    <property type="entry name" value="DTW"/>
    <property type="match status" value="1"/>
</dbReference>
<dbReference type="PANTHER" id="PTHR15627">
    <property type="entry name" value="NATURAL KILLER CELL-SPECIFIC ANTIGEN KLIP1"/>
    <property type="match status" value="1"/>
</dbReference>
<evidence type="ECO:0000256" key="12">
    <source>
        <dbReference type="PROSITE-ProRule" id="PRU00047"/>
    </source>
</evidence>